<dbReference type="STRING" id="1480694.DC28_03765"/>
<protein>
    <submittedName>
        <fullName evidence="1">Uncharacterized protein</fullName>
    </submittedName>
</protein>
<dbReference type="EMBL" id="JNUP01000029">
    <property type="protein sequence ID" value="KGE73398.1"/>
    <property type="molecule type" value="Genomic_DNA"/>
</dbReference>
<accession>A0A098R148</accession>
<keyword evidence="2" id="KW-1185">Reference proteome</keyword>
<organism evidence="1 2">
    <name type="scientific">Spirochaeta lutea</name>
    <dbReference type="NCBI Taxonomy" id="1480694"/>
    <lineage>
        <taxon>Bacteria</taxon>
        <taxon>Pseudomonadati</taxon>
        <taxon>Spirochaetota</taxon>
        <taxon>Spirochaetia</taxon>
        <taxon>Spirochaetales</taxon>
        <taxon>Spirochaetaceae</taxon>
        <taxon>Spirochaeta</taxon>
    </lineage>
</organism>
<evidence type="ECO:0000313" key="1">
    <source>
        <dbReference type="EMBL" id="KGE73398.1"/>
    </source>
</evidence>
<gene>
    <name evidence="1" type="ORF">DC28_03765</name>
</gene>
<comment type="caution">
    <text evidence="1">The sequence shown here is derived from an EMBL/GenBank/DDBJ whole genome shotgun (WGS) entry which is preliminary data.</text>
</comment>
<dbReference type="Proteomes" id="UP000029692">
    <property type="component" value="Unassembled WGS sequence"/>
</dbReference>
<proteinExistence type="predicted"/>
<name>A0A098R148_9SPIO</name>
<sequence>MKPPAVQGQILNLVIWPDSTCPYQGRCRIIDKPDTWMVLTGNPVAPPPITKEDICPKYLN</sequence>
<evidence type="ECO:0000313" key="2">
    <source>
        <dbReference type="Proteomes" id="UP000029692"/>
    </source>
</evidence>
<reference evidence="1 2" key="1">
    <citation type="submission" date="2014-05" db="EMBL/GenBank/DDBJ databases">
        <title>De novo Genome Sequence of Spirocheata sp.</title>
        <authorList>
            <person name="Shivani Y."/>
            <person name="Subhash Y."/>
            <person name="Tushar L."/>
            <person name="Sasikala C."/>
            <person name="Ramana C.V."/>
        </authorList>
    </citation>
    <scope>NUCLEOTIDE SEQUENCE [LARGE SCALE GENOMIC DNA]</scope>
    <source>
        <strain evidence="1 2">JC230</strain>
    </source>
</reference>
<dbReference type="AlphaFoldDB" id="A0A098R148"/>